<name>A0A1R1JZF0_ALCXX</name>
<dbReference type="EMBL" id="MJMN01000002">
    <property type="protein sequence ID" value="OMG92510.1"/>
    <property type="molecule type" value="Genomic_DNA"/>
</dbReference>
<organism evidence="2 3">
    <name type="scientific">Alcaligenes xylosoxydans xylosoxydans</name>
    <name type="common">Achromobacter xylosoxidans</name>
    <dbReference type="NCBI Taxonomy" id="85698"/>
    <lineage>
        <taxon>Bacteria</taxon>
        <taxon>Pseudomonadati</taxon>
        <taxon>Pseudomonadota</taxon>
        <taxon>Betaproteobacteria</taxon>
        <taxon>Burkholderiales</taxon>
        <taxon>Alcaligenaceae</taxon>
        <taxon>Achromobacter</taxon>
    </lineage>
</organism>
<accession>A0A1R1JZF0</accession>
<proteinExistence type="predicted"/>
<protein>
    <submittedName>
        <fullName evidence="2">Phage tail protein</fullName>
    </submittedName>
</protein>
<dbReference type="SUPFAM" id="SSF88874">
    <property type="entry name" value="Receptor-binding domain of short tail fibre protein gp12"/>
    <property type="match status" value="1"/>
</dbReference>
<sequence length="571" mass="58075">MQLLKSINVGLAPNDQTGDTLRDAMTIANENFAKTRAGVEAVEVSAAAAQRKADAALPAAEKGAAGGVTPLDAAGKVPAAHLPPPAVPLSQKSAPGGVAPLDDDGRVPVDHLPVPVPSIPLAERGQPNGVATLDADGKVMPVQLPDLIPAVEKARPNGVATLASDGRIVPGQLPPLIPAADKGRPGGVPTLDAEGRVPAAQLPAVQDAVPLAEKGQAGGVATLGGDGKVPAGQLPAIDSIPLGFVAWWPSRTSIPAGWVPLDGQTISRAAFPDIWAGLAAGKFPLVPESTWQSDVMARASYTAGDGATSLRLPDLNGKSAGSLGAVMLRGDGALSSGVAGQIQRDAMQAIVGEQALTYGVISGPGSGPFAGSRQGDRVPRTSPSYPANVTGDTLRFDNSVSVRTATENRSLNATGCWVVKLFGAVTQMGAVDVGQLVSDFALLSAQLQTLRDALAFTIVYPGGGNSSAPGLISINSQYVLTNPFPGHHLILEPEVLYNGEWGNPGWWDGEANMAGVRASMRGDKIIVSTARNALGIGFGLGGGAFPYTGSTGLGTTGLPARVKVWKMMATA</sequence>
<evidence type="ECO:0000313" key="3">
    <source>
        <dbReference type="Proteomes" id="UP000187251"/>
    </source>
</evidence>
<dbReference type="Proteomes" id="UP000187251">
    <property type="component" value="Unassembled WGS sequence"/>
</dbReference>
<feature type="compositionally biased region" description="Polar residues" evidence="1">
    <location>
        <begin position="381"/>
        <end position="390"/>
    </location>
</feature>
<dbReference type="RefSeq" id="WP_076409320.1">
    <property type="nucleotide sequence ID" value="NZ_AP028040.1"/>
</dbReference>
<dbReference type="InterPro" id="IPR037053">
    <property type="entry name" value="Phage_tail_collar_dom_sf"/>
</dbReference>
<evidence type="ECO:0000256" key="1">
    <source>
        <dbReference type="SAM" id="MobiDB-lite"/>
    </source>
</evidence>
<gene>
    <name evidence="2" type="ORF">BIZ92_07460</name>
</gene>
<dbReference type="Gene3D" id="3.90.1340.10">
    <property type="entry name" value="Phage tail collar domain"/>
    <property type="match status" value="1"/>
</dbReference>
<dbReference type="AlphaFoldDB" id="A0A1R1JZF0"/>
<evidence type="ECO:0000313" key="2">
    <source>
        <dbReference type="EMBL" id="OMG92510.1"/>
    </source>
</evidence>
<reference evidence="2 3" key="1">
    <citation type="submission" date="2016-09" db="EMBL/GenBank/DDBJ databases">
        <title>Phylogenomics of Achromobacter.</title>
        <authorList>
            <person name="Jeukens J."/>
            <person name="Freschi L."/>
            <person name="Vincent A.T."/>
            <person name="Emond-Rheault J.-G."/>
            <person name="Kukavica-Ibrulj I."/>
            <person name="Charette S.J."/>
            <person name="Levesque R.C."/>
        </authorList>
    </citation>
    <scope>NUCLEOTIDE SEQUENCE [LARGE SCALE GENOMIC DNA]</scope>
    <source>
        <strain evidence="2 3">AUS488</strain>
    </source>
</reference>
<dbReference type="OrthoDB" id="8667003at2"/>
<comment type="caution">
    <text evidence="2">The sequence shown here is derived from an EMBL/GenBank/DDBJ whole genome shotgun (WGS) entry which is preliminary data.</text>
</comment>
<feature type="region of interest" description="Disordered" evidence="1">
    <location>
        <begin position="369"/>
        <end position="390"/>
    </location>
</feature>